<accession>A0A1I5P9E3</accession>
<dbReference type="InterPro" id="IPR023997">
    <property type="entry name" value="TonB-dep_OMP_SusC/RagA_CS"/>
</dbReference>
<keyword evidence="4 8" id="KW-0812">Transmembrane</keyword>
<evidence type="ECO:0000259" key="11">
    <source>
        <dbReference type="Pfam" id="PF07715"/>
    </source>
</evidence>
<evidence type="ECO:0000256" key="1">
    <source>
        <dbReference type="ARBA" id="ARBA00004571"/>
    </source>
</evidence>
<evidence type="ECO:0000256" key="9">
    <source>
        <dbReference type="RuleBase" id="RU003357"/>
    </source>
</evidence>
<evidence type="ECO:0000256" key="6">
    <source>
        <dbReference type="ARBA" id="ARBA00023136"/>
    </source>
</evidence>
<dbReference type="NCBIfam" id="TIGR04056">
    <property type="entry name" value="OMP_RagA_SusC"/>
    <property type="match status" value="1"/>
</dbReference>
<dbReference type="Pfam" id="PF07715">
    <property type="entry name" value="Plug"/>
    <property type="match status" value="1"/>
</dbReference>
<evidence type="ECO:0000256" key="2">
    <source>
        <dbReference type="ARBA" id="ARBA00022448"/>
    </source>
</evidence>
<keyword evidence="5 9" id="KW-0798">TonB box</keyword>
<dbReference type="Gene3D" id="2.170.130.10">
    <property type="entry name" value="TonB-dependent receptor, plug domain"/>
    <property type="match status" value="1"/>
</dbReference>
<reference evidence="12 13" key="1">
    <citation type="submission" date="2016-10" db="EMBL/GenBank/DDBJ databases">
        <authorList>
            <person name="de Groot N.N."/>
        </authorList>
    </citation>
    <scope>NUCLEOTIDE SEQUENCE [LARGE SCALE GENOMIC DNA]</scope>
    <source>
        <strain evidence="13">E92,LMG 26720,CCM 7988</strain>
    </source>
</reference>
<dbReference type="SUPFAM" id="SSF56935">
    <property type="entry name" value="Porins"/>
    <property type="match status" value="1"/>
</dbReference>
<evidence type="ECO:0000256" key="7">
    <source>
        <dbReference type="ARBA" id="ARBA00023237"/>
    </source>
</evidence>
<dbReference type="GO" id="GO:0009279">
    <property type="term" value="C:cell outer membrane"/>
    <property type="evidence" value="ECO:0007669"/>
    <property type="project" value="UniProtKB-SubCell"/>
</dbReference>
<dbReference type="Proteomes" id="UP000199306">
    <property type="component" value="Unassembled WGS sequence"/>
</dbReference>
<dbReference type="PROSITE" id="PS52016">
    <property type="entry name" value="TONB_DEPENDENT_REC_3"/>
    <property type="match status" value="1"/>
</dbReference>
<dbReference type="SUPFAM" id="SSF49464">
    <property type="entry name" value="Carboxypeptidase regulatory domain-like"/>
    <property type="match status" value="1"/>
</dbReference>
<dbReference type="InterPro" id="IPR008969">
    <property type="entry name" value="CarboxyPept-like_regulatory"/>
</dbReference>
<keyword evidence="6 8" id="KW-0472">Membrane</keyword>
<dbReference type="FunFam" id="2.170.130.10:FF:000008">
    <property type="entry name" value="SusC/RagA family TonB-linked outer membrane protein"/>
    <property type="match status" value="1"/>
</dbReference>
<comment type="similarity">
    <text evidence="8 9">Belongs to the TonB-dependent receptor family.</text>
</comment>
<dbReference type="Gene3D" id="3.55.50.30">
    <property type="match status" value="1"/>
</dbReference>
<dbReference type="RefSeq" id="WP_092013029.1">
    <property type="nucleotide sequence ID" value="NZ_FOXH01000002.1"/>
</dbReference>
<dbReference type="InterPro" id="IPR000531">
    <property type="entry name" value="Beta-barrel_TonB"/>
</dbReference>
<dbReference type="Pfam" id="PF13715">
    <property type="entry name" value="CarbopepD_reg_2"/>
    <property type="match status" value="1"/>
</dbReference>
<organism evidence="12 13">
    <name type="scientific">Pseudarcicella hirudinis</name>
    <dbReference type="NCBI Taxonomy" id="1079859"/>
    <lineage>
        <taxon>Bacteria</taxon>
        <taxon>Pseudomonadati</taxon>
        <taxon>Bacteroidota</taxon>
        <taxon>Cytophagia</taxon>
        <taxon>Cytophagales</taxon>
        <taxon>Flectobacillaceae</taxon>
        <taxon>Pseudarcicella</taxon>
    </lineage>
</organism>
<keyword evidence="7 8" id="KW-0998">Cell outer membrane</keyword>
<keyword evidence="2 8" id="KW-0813">Transport</keyword>
<evidence type="ECO:0000259" key="10">
    <source>
        <dbReference type="Pfam" id="PF00593"/>
    </source>
</evidence>
<evidence type="ECO:0000256" key="4">
    <source>
        <dbReference type="ARBA" id="ARBA00022692"/>
    </source>
</evidence>
<comment type="subcellular location">
    <subcellularLocation>
        <location evidence="1 8">Cell outer membrane</location>
        <topology evidence="1 8">Multi-pass membrane protein</topology>
    </subcellularLocation>
</comment>
<evidence type="ECO:0000313" key="13">
    <source>
        <dbReference type="Proteomes" id="UP000199306"/>
    </source>
</evidence>
<gene>
    <name evidence="12" type="ORF">SAMN04515674_102352</name>
</gene>
<feature type="domain" description="TonB-dependent receptor plug" evidence="11">
    <location>
        <begin position="234"/>
        <end position="342"/>
    </location>
</feature>
<dbReference type="Gene3D" id="2.40.170.20">
    <property type="entry name" value="TonB-dependent receptor, beta-barrel domain"/>
    <property type="match status" value="1"/>
</dbReference>
<evidence type="ECO:0000256" key="8">
    <source>
        <dbReference type="PROSITE-ProRule" id="PRU01360"/>
    </source>
</evidence>
<dbReference type="InterPro" id="IPR012910">
    <property type="entry name" value="Plug_dom"/>
</dbReference>
<name>A0A1I5P9E3_9BACT</name>
<evidence type="ECO:0000256" key="5">
    <source>
        <dbReference type="ARBA" id="ARBA00023077"/>
    </source>
</evidence>
<sequence>MSKNRQFNKIIFKLMRVTIFQLFMLILFTTFARAFDGKAQTLLDRKITIQFSNQEIEEALDKIEKVADVRFMYSPQLISASRRVNLNFKEERLSTILKAFLKPLNLEYEVVGNKILLNRISAFPTQNTIKEQEKNIPNIEVAEQTVSGIVTDEKGETLPGVNILVKGTQKGVTTDAKGQFKISVADGNAVLVFTSVGYKKQEVTIGGKTQLNISLQLDTQSLEEVVVVGYGTQKKKDLTGSVSSVPVKDIDKVPVSRADQMIQGRVSGVQVIQTNAAPGGNVSIRIRGTNSINSGNEPLFVVDGFPGAGDLNTINPSDIESIEILKDASSTAIYGSRGANGVVLITTKKGKAGKQIINFEAYTGIQQVAKKYDMMNAREFATHLDSVTAQNNRANGTKTPLNYTPAQIAAMGEGTNWQDQVLRVARISNYQFSISGGTNDTKYNFSAGYFNQEGIVINSGFERGTLRFNFDKTISPRLKMGYTSQLAYSSQNDALVNTVGGSAGGTVYDALRFNPVMPVRDSTGAYTYKNDDPNHFVDVAGNPVAYAENVTDHRTNLRTLLTGFGEYEIIDGLKLRMSIGTDINYSTRDYFTPSYLYITTQNTSSGSSQKTSNTNFSWVNENTLTYDRQFDKNNFLNAVAGASVQVFKQNNFTAAANNFFTNQLGTDNLGIAGTTLPNNTSSQKNTLASFFGRVNYQFMNKYLFTVTMRADGSSRFGDGNKWGYFPSGAFAWRLINESFIEKLKVFSDLKLRIGYGVTGNQEIGSYQSLPQYTSNGYTLNGVRVIGLSPNNIPNPNLSWESTASSDIGLDIGLFNNRLTVTTDIYYKKTQNLLFNKYIPTESGFSTALINAGSLENKGLEISINGLAVTTKKFDWEVSGNISFNRNKVLDLNGTDNLLAGSSSGSIFPGSVTPTSILKVGEPIGSFYGYQFNGIWQTAEEITASGIKTKPKPGDPKYVDQNNDGIISGTDRTIIGNALPKFVYGITNSFRYGRFNLTVFMQGVSGYNVLNENLYELENGFPGTNKLKYVATESWTGPGTSNRLPSVSSILRRGTGITSEVIESGDYLRVKTATLSYNLALKNASVFRSATIYVTAQNLFTFTNYSGYNPEVNSYGNNSNANNMSLNTDYNSYPLARTFIIGAKIGF</sequence>
<dbReference type="InterPro" id="IPR023996">
    <property type="entry name" value="TonB-dep_OMP_SusC/RagA"/>
</dbReference>
<dbReference type="InterPro" id="IPR039426">
    <property type="entry name" value="TonB-dep_rcpt-like"/>
</dbReference>
<dbReference type="STRING" id="1079859.SAMN04515674_102352"/>
<evidence type="ECO:0000256" key="3">
    <source>
        <dbReference type="ARBA" id="ARBA00022452"/>
    </source>
</evidence>
<dbReference type="Gene3D" id="2.60.40.1120">
    <property type="entry name" value="Carboxypeptidase-like, regulatory domain"/>
    <property type="match status" value="1"/>
</dbReference>
<dbReference type="OrthoDB" id="9768177at2"/>
<dbReference type="EMBL" id="FOXH01000002">
    <property type="protein sequence ID" value="SFP30665.1"/>
    <property type="molecule type" value="Genomic_DNA"/>
</dbReference>
<keyword evidence="3 8" id="KW-1134">Transmembrane beta strand</keyword>
<evidence type="ECO:0000313" key="12">
    <source>
        <dbReference type="EMBL" id="SFP30665.1"/>
    </source>
</evidence>
<dbReference type="NCBIfam" id="TIGR04057">
    <property type="entry name" value="SusC_RagA_signa"/>
    <property type="match status" value="1"/>
</dbReference>
<proteinExistence type="inferred from homology"/>
<feature type="domain" description="TonB-dependent receptor-like beta-barrel" evidence="10">
    <location>
        <begin position="524"/>
        <end position="936"/>
    </location>
</feature>
<protein>
    <submittedName>
        <fullName evidence="12">TonB-linked outer membrane protein, SusC/RagA family</fullName>
    </submittedName>
</protein>
<keyword evidence="13" id="KW-1185">Reference proteome</keyword>
<dbReference type="InterPro" id="IPR037066">
    <property type="entry name" value="Plug_dom_sf"/>
</dbReference>
<dbReference type="InterPro" id="IPR036942">
    <property type="entry name" value="Beta-barrel_TonB_sf"/>
</dbReference>
<dbReference type="Pfam" id="PF00593">
    <property type="entry name" value="TonB_dep_Rec_b-barrel"/>
    <property type="match status" value="1"/>
</dbReference>
<dbReference type="AlphaFoldDB" id="A0A1I5P9E3"/>